<reference evidence="3 4" key="1">
    <citation type="journal article" date="2019" name="Int. J. Syst. Evol. Microbiol.">
        <title>The Global Catalogue of Microorganisms (GCM) 10K type strain sequencing project: providing services to taxonomists for standard genome sequencing and annotation.</title>
        <authorList>
            <consortium name="The Broad Institute Genomics Platform"/>
            <consortium name="The Broad Institute Genome Sequencing Center for Infectious Disease"/>
            <person name="Wu L."/>
            <person name="Ma J."/>
        </authorList>
    </citation>
    <scope>NUCLEOTIDE SEQUENCE [LARGE SCALE GENOMIC DNA]</scope>
    <source>
        <strain evidence="3 4">JCM 3325</strain>
    </source>
</reference>
<evidence type="ECO:0000313" key="3">
    <source>
        <dbReference type="EMBL" id="GAA2409544.1"/>
    </source>
</evidence>
<dbReference type="RefSeq" id="WP_344588146.1">
    <property type="nucleotide sequence ID" value="NZ_BAAARW010000006.1"/>
</dbReference>
<comment type="caution">
    <text evidence="3">The sequence shown here is derived from an EMBL/GenBank/DDBJ whole genome shotgun (WGS) entry which is preliminary data.</text>
</comment>
<name>A0ABN3INI6_9ACTN</name>
<proteinExistence type="predicted"/>
<dbReference type="Pfam" id="PF01471">
    <property type="entry name" value="PG_binding_1"/>
    <property type="match status" value="2"/>
</dbReference>
<evidence type="ECO:0000259" key="2">
    <source>
        <dbReference type="Pfam" id="PF01471"/>
    </source>
</evidence>
<evidence type="ECO:0000313" key="4">
    <source>
        <dbReference type="Proteomes" id="UP001501231"/>
    </source>
</evidence>
<dbReference type="InterPro" id="IPR002477">
    <property type="entry name" value="Peptidoglycan-bd-like"/>
</dbReference>
<sequence length="197" mass="20979">MRIASRVMAAGLAAAIATLAAGAGAIPAGADDPRTDRRIVAAIEAQPWMVLEKGDRNHRVAAARCFLAQLGYFKGCDPRAGNADLFDEALVTAVKKYQGARDLEETGELNTETWVTLRSDHGIARPGDTRSSLVKGLQHSLNILGDAVSVDGVYGNGTKTAVWNFQTRKEIGADGVVGPITFRAMFAQGAESRRTPR</sequence>
<accession>A0ABN3INI6</accession>
<gene>
    <name evidence="3" type="ORF">GCM10010191_17730</name>
</gene>
<evidence type="ECO:0000256" key="1">
    <source>
        <dbReference type="SAM" id="SignalP"/>
    </source>
</evidence>
<feature type="domain" description="Peptidoglycan binding-like" evidence="2">
    <location>
        <begin position="59"/>
        <end position="116"/>
    </location>
</feature>
<feature type="signal peptide" evidence="1">
    <location>
        <begin position="1"/>
        <end position="30"/>
    </location>
</feature>
<dbReference type="InterPro" id="IPR036365">
    <property type="entry name" value="PGBD-like_sf"/>
</dbReference>
<dbReference type="Gene3D" id="1.10.101.10">
    <property type="entry name" value="PGBD-like superfamily/PGBD"/>
    <property type="match status" value="2"/>
</dbReference>
<feature type="chain" id="PRO_5045038527" description="Peptidoglycan binding-like domain-containing protein" evidence="1">
    <location>
        <begin position="31"/>
        <end position="197"/>
    </location>
</feature>
<dbReference type="EMBL" id="BAAARW010000006">
    <property type="protein sequence ID" value="GAA2409544.1"/>
    <property type="molecule type" value="Genomic_DNA"/>
</dbReference>
<dbReference type="Proteomes" id="UP001501231">
    <property type="component" value="Unassembled WGS sequence"/>
</dbReference>
<dbReference type="InterPro" id="IPR036366">
    <property type="entry name" value="PGBDSf"/>
</dbReference>
<feature type="domain" description="Peptidoglycan binding-like" evidence="2">
    <location>
        <begin position="131"/>
        <end position="185"/>
    </location>
</feature>
<organism evidence="3 4">
    <name type="scientific">Actinomadura vinacea</name>
    <dbReference type="NCBI Taxonomy" id="115336"/>
    <lineage>
        <taxon>Bacteria</taxon>
        <taxon>Bacillati</taxon>
        <taxon>Actinomycetota</taxon>
        <taxon>Actinomycetes</taxon>
        <taxon>Streptosporangiales</taxon>
        <taxon>Thermomonosporaceae</taxon>
        <taxon>Actinomadura</taxon>
    </lineage>
</organism>
<protein>
    <recommendedName>
        <fullName evidence="2">Peptidoglycan binding-like domain-containing protein</fullName>
    </recommendedName>
</protein>
<dbReference type="SUPFAM" id="SSF47090">
    <property type="entry name" value="PGBD-like"/>
    <property type="match status" value="2"/>
</dbReference>
<keyword evidence="4" id="KW-1185">Reference proteome</keyword>
<keyword evidence="1" id="KW-0732">Signal</keyword>